<evidence type="ECO:0000313" key="1">
    <source>
        <dbReference type="EMBL" id="JAH95548.1"/>
    </source>
</evidence>
<reference evidence="1" key="2">
    <citation type="journal article" date="2015" name="Fish Shellfish Immunol.">
        <title>Early steps in the European eel (Anguilla anguilla)-Vibrio vulnificus interaction in the gills: Role of the RtxA13 toxin.</title>
        <authorList>
            <person name="Callol A."/>
            <person name="Pajuelo D."/>
            <person name="Ebbesson L."/>
            <person name="Teles M."/>
            <person name="MacKenzie S."/>
            <person name="Amaro C."/>
        </authorList>
    </citation>
    <scope>NUCLEOTIDE SEQUENCE</scope>
</reference>
<organism evidence="1">
    <name type="scientific">Anguilla anguilla</name>
    <name type="common">European freshwater eel</name>
    <name type="synonym">Muraena anguilla</name>
    <dbReference type="NCBI Taxonomy" id="7936"/>
    <lineage>
        <taxon>Eukaryota</taxon>
        <taxon>Metazoa</taxon>
        <taxon>Chordata</taxon>
        <taxon>Craniata</taxon>
        <taxon>Vertebrata</taxon>
        <taxon>Euteleostomi</taxon>
        <taxon>Actinopterygii</taxon>
        <taxon>Neopterygii</taxon>
        <taxon>Teleostei</taxon>
        <taxon>Anguilliformes</taxon>
        <taxon>Anguillidae</taxon>
        <taxon>Anguilla</taxon>
    </lineage>
</organism>
<reference evidence="1" key="1">
    <citation type="submission" date="2014-11" db="EMBL/GenBank/DDBJ databases">
        <authorList>
            <person name="Amaro Gonzalez C."/>
        </authorList>
    </citation>
    <scope>NUCLEOTIDE SEQUENCE</scope>
</reference>
<name>A0A0E9X1G8_ANGAN</name>
<proteinExistence type="predicted"/>
<accession>A0A0E9X1G8</accession>
<dbReference type="EMBL" id="GBXM01013029">
    <property type="protein sequence ID" value="JAH95548.1"/>
    <property type="molecule type" value="Transcribed_RNA"/>
</dbReference>
<protein>
    <submittedName>
        <fullName evidence="1">Uncharacterized protein</fullName>
    </submittedName>
</protein>
<dbReference type="AlphaFoldDB" id="A0A0E9X1G8"/>
<sequence length="62" mass="6344">MSEMCPCQRGNAVRAPPCGCSVSPIVQCAPALKTNGGPVLLSSQFAVRSFGCLGGTHQVPVQ</sequence>